<reference evidence="2 3" key="1">
    <citation type="submission" date="2020-08" db="EMBL/GenBank/DDBJ databases">
        <title>Novel species isolated from subtropical streams in China.</title>
        <authorList>
            <person name="Lu H."/>
        </authorList>
    </citation>
    <scope>NUCLEOTIDE SEQUENCE [LARGE SCALE GENOMIC DNA]</scope>
    <source>
        <strain evidence="2 3">KCTC 52442</strain>
    </source>
</reference>
<evidence type="ECO:0000313" key="2">
    <source>
        <dbReference type="EMBL" id="MBC3832743.1"/>
    </source>
</evidence>
<gene>
    <name evidence="2" type="ORF">H8K33_14635</name>
</gene>
<dbReference type="PANTHER" id="PTHR35004:SF6">
    <property type="entry name" value="TRANSPOSASE"/>
    <property type="match status" value="1"/>
</dbReference>
<evidence type="ECO:0000313" key="3">
    <source>
        <dbReference type="Proteomes" id="UP000643610"/>
    </source>
</evidence>
<dbReference type="Proteomes" id="UP000643610">
    <property type="component" value="Unassembled WGS sequence"/>
</dbReference>
<feature type="domain" description="Integrase catalytic" evidence="1">
    <location>
        <begin position="135"/>
        <end position="304"/>
    </location>
</feature>
<protein>
    <submittedName>
        <fullName evidence="2">IS481 family transposase</fullName>
    </submittedName>
</protein>
<dbReference type="InterPro" id="IPR009057">
    <property type="entry name" value="Homeodomain-like_sf"/>
</dbReference>
<sequence length="382" mass="44376">MTWNTADTMDLRLEFVLLANQEGANRRELCRRFGISPKTAYKWLERFAQYGESGLQDRSRRPLHSPMRTSSELEKIVVDLRIQHPCWGGRKILQRLEDIGYAQLPQAGTVTHILRRHDLITPKSIEQHTPWQRFEHDEPNSLWQIDFKGYFETLKGICYPLTLLDDHSRFNLLLQACSRPNHDAVQSALVSTFERYGMPLRINADNGPPWGTPKQPSQGITKLTMWLIRLGIQVSHSRPAHPQTNGKIERFHRTLKSEVIAGNNFADLQKVQMAFDEWRQIYNTERPHEGIEMRTPVTRYRSSPFSYPSHLPSVEYLSTDLVIKVGWEGWIKFKKQSIKVSAALHREIIAARPVNQTDGVFDLFYCRQKILQIDLRKPTNPV</sequence>
<dbReference type="Pfam" id="PF13683">
    <property type="entry name" value="rve_3"/>
    <property type="match status" value="1"/>
</dbReference>
<dbReference type="Pfam" id="PF13565">
    <property type="entry name" value="HTH_32"/>
    <property type="match status" value="1"/>
</dbReference>
<evidence type="ECO:0000259" key="1">
    <source>
        <dbReference type="PROSITE" id="PS50994"/>
    </source>
</evidence>
<organism evidence="2 3">
    <name type="scientific">Undibacterium amnicola</name>
    <dbReference type="NCBI Taxonomy" id="1834038"/>
    <lineage>
        <taxon>Bacteria</taxon>
        <taxon>Pseudomonadati</taxon>
        <taxon>Pseudomonadota</taxon>
        <taxon>Betaproteobacteria</taxon>
        <taxon>Burkholderiales</taxon>
        <taxon>Oxalobacteraceae</taxon>
        <taxon>Undibacterium</taxon>
    </lineage>
</organism>
<dbReference type="InterPro" id="IPR047656">
    <property type="entry name" value="IS481-like_transpos"/>
</dbReference>
<name>A0ABR6XTR2_9BURK</name>
<dbReference type="NCBIfam" id="NF033577">
    <property type="entry name" value="transpos_IS481"/>
    <property type="match status" value="1"/>
</dbReference>
<dbReference type="InterPro" id="IPR036397">
    <property type="entry name" value="RNaseH_sf"/>
</dbReference>
<accession>A0ABR6XTR2</accession>
<proteinExistence type="predicted"/>
<dbReference type="Gene3D" id="1.10.10.10">
    <property type="entry name" value="Winged helix-like DNA-binding domain superfamily/Winged helix DNA-binding domain"/>
    <property type="match status" value="1"/>
</dbReference>
<dbReference type="RefSeq" id="WP_186891793.1">
    <property type="nucleotide sequence ID" value="NZ_JACOFU010000006.1"/>
</dbReference>
<dbReference type="EMBL" id="JACOFU010000006">
    <property type="protein sequence ID" value="MBC3832743.1"/>
    <property type="molecule type" value="Genomic_DNA"/>
</dbReference>
<dbReference type="InterPro" id="IPR012337">
    <property type="entry name" value="RNaseH-like_sf"/>
</dbReference>
<dbReference type="InterPro" id="IPR036388">
    <property type="entry name" value="WH-like_DNA-bd_sf"/>
</dbReference>
<dbReference type="SUPFAM" id="SSF46689">
    <property type="entry name" value="Homeodomain-like"/>
    <property type="match status" value="1"/>
</dbReference>
<dbReference type="SUPFAM" id="SSF53098">
    <property type="entry name" value="Ribonuclease H-like"/>
    <property type="match status" value="1"/>
</dbReference>
<dbReference type="PANTHER" id="PTHR35004">
    <property type="entry name" value="TRANSPOSASE RV3428C-RELATED"/>
    <property type="match status" value="1"/>
</dbReference>
<keyword evidence="3" id="KW-1185">Reference proteome</keyword>
<dbReference type="InterPro" id="IPR001584">
    <property type="entry name" value="Integrase_cat-core"/>
</dbReference>
<comment type="caution">
    <text evidence="2">The sequence shown here is derived from an EMBL/GenBank/DDBJ whole genome shotgun (WGS) entry which is preliminary data.</text>
</comment>
<dbReference type="Gene3D" id="3.30.420.10">
    <property type="entry name" value="Ribonuclease H-like superfamily/Ribonuclease H"/>
    <property type="match status" value="1"/>
</dbReference>
<dbReference type="PROSITE" id="PS50994">
    <property type="entry name" value="INTEGRASE"/>
    <property type="match status" value="1"/>
</dbReference>